<protein>
    <submittedName>
        <fullName evidence="2">Uncharacterized protein</fullName>
    </submittedName>
</protein>
<sequence>MANKEFALNSDLFKAQQLAKYDINYKHAALTSKQKQVFNEHKAELIKLIDKEILQTNCKLQSLHAELNEIKKKKRQNKRKGKTKINEQREIAVQVNFVNTEKENKINENINKLDEKNDRKINLRSSSSTKFDCQCEHNTQQNGTQQINKIIKIVSTEPKKSFNEKEPKELVSSEERYQSKLRKMLEQNHINEQSPPKLIPTMNKDDDKLADKIVEKLCQQLAQFKPTETKTENKVNDVNVQTDLEIGSKPNLEIKCIDVGTDPEIIYPTKSNLLASIDLEAVNDLSLISDRMKSDTIYMKLPERKLKKTLEKSKKGVSFNLESEDQLSYFDRFPVEIELIQTDDRVNEVHSELLSFNDLSTINTSMFHTLPNKSKQILNCSTPKQINKNQSDKLISEPESLISFSRTIDDYVDFTIDSSVSSNGKLMEGK</sequence>
<feature type="coiled-coil region" evidence="1">
    <location>
        <begin position="53"/>
        <end position="119"/>
    </location>
</feature>
<reference evidence="2" key="1">
    <citation type="submission" date="2022-12" db="EMBL/GenBank/DDBJ databases">
        <title>Genome assemblies of Blomia tropicalis.</title>
        <authorList>
            <person name="Cui Y."/>
        </authorList>
    </citation>
    <scope>NUCLEOTIDE SEQUENCE</scope>
    <source>
        <tissue evidence="2">Adult mites</tissue>
    </source>
</reference>
<name>A0A9Q0RJD0_BLOTA</name>
<keyword evidence="3" id="KW-1185">Reference proteome</keyword>
<evidence type="ECO:0000256" key="1">
    <source>
        <dbReference type="SAM" id="Coils"/>
    </source>
</evidence>
<organism evidence="2 3">
    <name type="scientific">Blomia tropicalis</name>
    <name type="common">Mite</name>
    <dbReference type="NCBI Taxonomy" id="40697"/>
    <lineage>
        <taxon>Eukaryota</taxon>
        <taxon>Metazoa</taxon>
        <taxon>Ecdysozoa</taxon>
        <taxon>Arthropoda</taxon>
        <taxon>Chelicerata</taxon>
        <taxon>Arachnida</taxon>
        <taxon>Acari</taxon>
        <taxon>Acariformes</taxon>
        <taxon>Sarcoptiformes</taxon>
        <taxon>Astigmata</taxon>
        <taxon>Glycyphagoidea</taxon>
        <taxon>Echimyopodidae</taxon>
        <taxon>Blomia</taxon>
    </lineage>
</organism>
<comment type="caution">
    <text evidence="2">The sequence shown here is derived from an EMBL/GenBank/DDBJ whole genome shotgun (WGS) entry which is preliminary data.</text>
</comment>
<evidence type="ECO:0000313" key="2">
    <source>
        <dbReference type="EMBL" id="KAJ6217868.1"/>
    </source>
</evidence>
<gene>
    <name evidence="2" type="ORF">RDWZM_009025</name>
</gene>
<dbReference type="AlphaFoldDB" id="A0A9Q0RJD0"/>
<accession>A0A9Q0RJD0</accession>
<dbReference type="Proteomes" id="UP001142055">
    <property type="component" value="Chromosome 3"/>
</dbReference>
<evidence type="ECO:0000313" key="3">
    <source>
        <dbReference type="Proteomes" id="UP001142055"/>
    </source>
</evidence>
<keyword evidence="1" id="KW-0175">Coiled coil</keyword>
<dbReference type="EMBL" id="JAPWDV010000003">
    <property type="protein sequence ID" value="KAJ6217868.1"/>
    <property type="molecule type" value="Genomic_DNA"/>
</dbReference>
<proteinExistence type="predicted"/>